<keyword evidence="3" id="KW-1185">Reference proteome</keyword>
<comment type="caution">
    <text evidence="2">The sequence shown here is derived from an EMBL/GenBank/DDBJ whole genome shotgun (WGS) entry which is preliminary data.</text>
</comment>
<protein>
    <submittedName>
        <fullName evidence="2">Retrovirus-related Pol polyprotein from transposon 412</fullName>
    </submittedName>
</protein>
<dbReference type="OrthoDB" id="6504721at2759"/>
<dbReference type="SUPFAM" id="SSF53098">
    <property type="entry name" value="Ribonuclease H-like"/>
    <property type="match status" value="1"/>
</dbReference>
<dbReference type="Gene3D" id="3.30.420.10">
    <property type="entry name" value="Ribonuclease H-like superfamily/Ribonuclease H"/>
    <property type="match status" value="1"/>
</dbReference>
<name>A0A8X7C349_9ARAC</name>
<evidence type="ECO:0000313" key="2">
    <source>
        <dbReference type="EMBL" id="GFY53715.1"/>
    </source>
</evidence>
<dbReference type="GO" id="GO:0015074">
    <property type="term" value="P:DNA integration"/>
    <property type="evidence" value="ECO:0007669"/>
    <property type="project" value="InterPro"/>
</dbReference>
<accession>A0A8X7C349</accession>
<dbReference type="GO" id="GO:0003676">
    <property type="term" value="F:nucleic acid binding"/>
    <property type="evidence" value="ECO:0007669"/>
    <property type="project" value="InterPro"/>
</dbReference>
<proteinExistence type="predicted"/>
<dbReference type="PANTHER" id="PTHR37984">
    <property type="entry name" value="PROTEIN CBG26694"/>
    <property type="match status" value="1"/>
</dbReference>
<evidence type="ECO:0000259" key="1">
    <source>
        <dbReference type="PROSITE" id="PS50994"/>
    </source>
</evidence>
<dbReference type="PANTHER" id="PTHR37984:SF15">
    <property type="entry name" value="INTEGRASE CATALYTIC DOMAIN-CONTAINING PROTEIN"/>
    <property type="match status" value="1"/>
</dbReference>
<evidence type="ECO:0000313" key="3">
    <source>
        <dbReference type="Proteomes" id="UP000886998"/>
    </source>
</evidence>
<feature type="domain" description="Integrase catalytic" evidence="1">
    <location>
        <begin position="23"/>
        <end position="125"/>
    </location>
</feature>
<dbReference type="InterPro" id="IPR012337">
    <property type="entry name" value="RNaseH-like_sf"/>
</dbReference>
<dbReference type="AlphaFoldDB" id="A0A8X7C349"/>
<dbReference type="InterPro" id="IPR050951">
    <property type="entry name" value="Retrovirus_Pol_polyprotein"/>
</dbReference>
<reference evidence="2" key="1">
    <citation type="submission" date="2020-08" db="EMBL/GenBank/DDBJ databases">
        <title>Multicomponent nature underlies the extraordinary mechanical properties of spider dragline silk.</title>
        <authorList>
            <person name="Kono N."/>
            <person name="Nakamura H."/>
            <person name="Mori M."/>
            <person name="Yoshida Y."/>
            <person name="Ohtoshi R."/>
            <person name="Malay A.D."/>
            <person name="Moran D.A.P."/>
            <person name="Tomita M."/>
            <person name="Numata K."/>
            <person name="Arakawa K."/>
        </authorList>
    </citation>
    <scope>NUCLEOTIDE SEQUENCE</scope>
</reference>
<dbReference type="Proteomes" id="UP000886998">
    <property type="component" value="Unassembled WGS sequence"/>
</dbReference>
<dbReference type="EMBL" id="BMAV01009453">
    <property type="protein sequence ID" value="GFY53715.1"/>
    <property type="molecule type" value="Genomic_DNA"/>
</dbReference>
<dbReference type="InterPro" id="IPR036397">
    <property type="entry name" value="RNaseH_sf"/>
</dbReference>
<dbReference type="PROSITE" id="PS50994">
    <property type="entry name" value="INTEGRASE"/>
    <property type="match status" value="1"/>
</dbReference>
<organism evidence="2 3">
    <name type="scientific">Trichonephila inaurata madagascariensis</name>
    <dbReference type="NCBI Taxonomy" id="2747483"/>
    <lineage>
        <taxon>Eukaryota</taxon>
        <taxon>Metazoa</taxon>
        <taxon>Ecdysozoa</taxon>
        <taxon>Arthropoda</taxon>
        <taxon>Chelicerata</taxon>
        <taxon>Arachnida</taxon>
        <taxon>Araneae</taxon>
        <taxon>Araneomorphae</taxon>
        <taxon>Entelegynae</taxon>
        <taxon>Araneoidea</taxon>
        <taxon>Nephilidae</taxon>
        <taxon>Trichonephila</taxon>
        <taxon>Trichonephila inaurata</taxon>
    </lineage>
</organism>
<sequence length="172" mass="20309">MHYFIKWPEAYIIPDQEKITIGVDLIRNWIPRLIHSDQGTNHNSRILQEIHKTLDMVKTRTTILHSQSDVMVERFNRTTLNQFSIFVTRKQADWVQHLPLFLLAYQSAIHESTGYVPSITFVVRDHHLPSVYLSDNQVLFLYRLKSMFKLCRHGCRIFISLLKKGSTLCLRE</sequence>
<dbReference type="InterPro" id="IPR001584">
    <property type="entry name" value="Integrase_cat-core"/>
</dbReference>
<gene>
    <name evidence="2" type="primary">POL_464</name>
    <name evidence="2" type="ORF">TNIN_426431</name>
</gene>